<dbReference type="RefSeq" id="WP_136972779.1">
    <property type="nucleotide sequence ID" value="NZ_JARZHI010000099.1"/>
</dbReference>
<gene>
    <name evidence="2" type="ORF">QHF89_45960</name>
</gene>
<sequence length="87" mass="9534">MKRRGLGWSALVLFTWFSWVGAARADVLPEPSRPKDWDEHPAPTPDVPLEDALARRLLPLLALGMAGGSALVALKRARIHVNARRGS</sequence>
<proteinExistence type="predicted"/>
<keyword evidence="1" id="KW-0812">Transmembrane</keyword>
<feature type="transmembrane region" description="Helical" evidence="1">
    <location>
        <begin position="57"/>
        <end position="74"/>
    </location>
</feature>
<dbReference type="EMBL" id="JARZHI010000099">
    <property type="protein sequence ID" value="MDI1436939.1"/>
    <property type="molecule type" value="Genomic_DNA"/>
</dbReference>
<evidence type="ECO:0000313" key="2">
    <source>
        <dbReference type="EMBL" id="MDI1436939.1"/>
    </source>
</evidence>
<organism evidence="2 3">
    <name type="scientific">Polyangium sorediatum</name>
    <dbReference type="NCBI Taxonomy" id="889274"/>
    <lineage>
        <taxon>Bacteria</taxon>
        <taxon>Pseudomonadati</taxon>
        <taxon>Myxococcota</taxon>
        <taxon>Polyangia</taxon>
        <taxon>Polyangiales</taxon>
        <taxon>Polyangiaceae</taxon>
        <taxon>Polyangium</taxon>
    </lineage>
</organism>
<comment type="caution">
    <text evidence="2">The sequence shown here is derived from an EMBL/GenBank/DDBJ whole genome shotgun (WGS) entry which is preliminary data.</text>
</comment>
<dbReference type="Proteomes" id="UP001160301">
    <property type="component" value="Unassembled WGS sequence"/>
</dbReference>
<protein>
    <submittedName>
        <fullName evidence="2">Uncharacterized protein</fullName>
    </submittedName>
</protein>
<accession>A0ABT6P8I5</accession>
<name>A0ABT6P8I5_9BACT</name>
<reference evidence="2 3" key="1">
    <citation type="submission" date="2023-04" db="EMBL/GenBank/DDBJ databases">
        <title>The genome sequence of Polyangium sorediatum DSM14670.</title>
        <authorList>
            <person name="Zhang X."/>
        </authorList>
    </citation>
    <scope>NUCLEOTIDE SEQUENCE [LARGE SCALE GENOMIC DNA]</scope>
    <source>
        <strain evidence="2 3">DSM 14670</strain>
    </source>
</reference>
<evidence type="ECO:0000313" key="3">
    <source>
        <dbReference type="Proteomes" id="UP001160301"/>
    </source>
</evidence>
<keyword evidence="1" id="KW-0472">Membrane</keyword>
<keyword evidence="1" id="KW-1133">Transmembrane helix</keyword>
<evidence type="ECO:0000256" key="1">
    <source>
        <dbReference type="SAM" id="Phobius"/>
    </source>
</evidence>
<keyword evidence="3" id="KW-1185">Reference proteome</keyword>